<sequence>MYHNQAIFFDSKDCEYNYRRYPIGESFQDGCKVCMCQGRGKVVCSEEECPYHRSKKFELSINKRWVYRFLLLPYEFYLIQESSNSA</sequence>
<proteinExistence type="predicted"/>
<gene>
    <name evidence="1" type="ORF">CGI_10003868</name>
</gene>
<evidence type="ECO:0000313" key="1">
    <source>
        <dbReference type="EMBL" id="EKC21480.1"/>
    </source>
</evidence>
<dbReference type="InParanoid" id="K1PY77"/>
<dbReference type="SUPFAM" id="SSF57603">
    <property type="entry name" value="FnI-like domain"/>
    <property type="match status" value="1"/>
</dbReference>
<dbReference type="Gene3D" id="6.20.200.20">
    <property type="match status" value="1"/>
</dbReference>
<reference evidence="1" key="1">
    <citation type="journal article" date="2012" name="Nature">
        <title>The oyster genome reveals stress adaptation and complexity of shell formation.</title>
        <authorList>
            <person name="Zhang G."/>
            <person name="Fang X."/>
            <person name="Guo X."/>
            <person name="Li L."/>
            <person name="Luo R."/>
            <person name="Xu F."/>
            <person name="Yang P."/>
            <person name="Zhang L."/>
            <person name="Wang X."/>
            <person name="Qi H."/>
            <person name="Xiong Z."/>
            <person name="Que H."/>
            <person name="Xie Y."/>
            <person name="Holland P.W."/>
            <person name="Paps J."/>
            <person name="Zhu Y."/>
            <person name="Wu F."/>
            <person name="Chen Y."/>
            <person name="Wang J."/>
            <person name="Peng C."/>
            <person name="Meng J."/>
            <person name="Yang L."/>
            <person name="Liu J."/>
            <person name="Wen B."/>
            <person name="Zhang N."/>
            <person name="Huang Z."/>
            <person name="Zhu Q."/>
            <person name="Feng Y."/>
            <person name="Mount A."/>
            <person name="Hedgecock D."/>
            <person name="Xu Z."/>
            <person name="Liu Y."/>
            <person name="Domazet-Loso T."/>
            <person name="Du Y."/>
            <person name="Sun X."/>
            <person name="Zhang S."/>
            <person name="Liu B."/>
            <person name="Cheng P."/>
            <person name="Jiang X."/>
            <person name="Li J."/>
            <person name="Fan D."/>
            <person name="Wang W."/>
            <person name="Fu W."/>
            <person name="Wang T."/>
            <person name="Wang B."/>
            <person name="Zhang J."/>
            <person name="Peng Z."/>
            <person name="Li Y."/>
            <person name="Li N."/>
            <person name="Wang J."/>
            <person name="Chen M."/>
            <person name="He Y."/>
            <person name="Tan F."/>
            <person name="Song X."/>
            <person name="Zheng Q."/>
            <person name="Huang R."/>
            <person name="Yang H."/>
            <person name="Du X."/>
            <person name="Chen L."/>
            <person name="Yang M."/>
            <person name="Gaffney P.M."/>
            <person name="Wang S."/>
            <person name="Luo L."/>
            <person name="She Z."/>
            <person name="Ming Y."/>
            <person name="Huang W."/>
            <person name="Zhang S."/>
            <person name="Huang B."/>
            <person name="Zhang Y."/>
            <person name="Qu T."/>
            <person name="Ni P."/>
            <person name="Miao G."/>
            <person name="Wang J."/>
            <person name="Wang Q."/>
            <person name="Steinberg C.E."/>
            <person name="Wang H."/>
            <person name="Li N."/>
            <person name="Qian L."/>
            <person name="Zhang G."/>
            <person name="Li Y."/>
            <person name="Yang H."/>
            <person name="Liu X."/>
            <person name="Wang J."/>
            <person name="Yin Y."/>
            <person name="Wang J."/>
        </authorList>
    </citation>
    <scope>NUCLEOTIDE SEQUENCE [LARGE SCALE GENOMIC DNA]</scope>
    <source>
        <strain evidence="1">05x7-T-G4-1.051#20</strain>
    </source>
</reference>
<protein>
    <submittedName>
        <fullName evidence="1">Uncharacterized protein</fullName>
    </submittedName>
</protein>
<dbReference type="EMBL" id="JH817487">
    <property type="protein sequence ID" value="EKC21480.1"/>
    <property type="molecule type" value="Genomic_DNA"/>
</dbReference>
<name>K1PY77_MAGGI</name>
<accession>K1PY77</accession>
<dbReference type="AlphaFoldDB" id="K1PY77"/>
<dbReference type="HOGENOM" id="CLU_2500091_0_0_1"/>
<organism evidence="1">
    <name type="scientific">Magallana gigas</name>
    <name type="common">Pacific oyster</name>
    <name type="synonym">Crassostrea gigas</name>
    <dbReference type="NCBI Taxonomy" id="29159"/>
    <lineage>
        <taxon>Eukaryota</taxon>
        <taxon>Metazoa</taxon>
        <taxon>Spiralia</taxon>
        <taxon>Lophotrochozoa</taxon>
        <taxon>Mollusca</taxon>
        <taxon>Bivalvia</taxon>
        <taxon>Autobranchia</taxon>
        <taxon>Pteriomorphia</taxon>
        <taxon>Ostreida</taxon>
        <taxon>Ostreoidea</taxon>
        <taxon>Ostreidae</taxon>
        <taxon>Magallana</taxon>
    </lineage>
</organism>